<dbReference type="SUPFAM" id="SSF53901">
    <property type="entry name" value="Thiolase-like"/>
    <property type="match status" value="2"/>
</dbReference>
<comment type="caution">
    <text evidence="5">The sequence shown here is derived from an EMBL/GenBank/DDBJ whole genome shotgun (WGS) entry which is preliminary data.</text>
</comment>
<dbReference type="GO" id="GO:0004315">
    <property type="term" value="F:3-oxoacyl-[acyl-carrier-protein] synthase activity"/>
    <property type="evidence" value="ECO:0007669"/>
    <property type="project" value="InterPro"/>
</dbReference>
<dbReference type="InterPro" id="IPR016039">
    <property type="entry name" value="Thiolase-like"/>
</dbReference>
<dbReference type="RefSeq" id="WP_270045766.1">
    <property type="nucleotide sequence ID" value="NZ_JAPDOD010000067.1"/>
</dbReference>
<sequence>MRPVKIASTGAHLPGEPLSNADLERLCGPLPPDILEGIQVQTRHWMVDPETGEHRETNSEMATAAGRQALERAGVDASEVDLLIISTASPDFPLPPMATLVQDALGLRRCTSLEVRSGCAGAVEALDIARSYIERGSHSTALVIGSEAISPLLVPVFQDVEPEKIRMRDRIGLYTFGDGAGAILLQAADPSETRGVIAASSACVGGGQKPGMQIVGGGTHMSLRRQFAAKRPVDLRVDVSASATQTPAVIAEALTDLLEAGGLQASDVAACILPEGNAGYLTDELAEAGIDMTHWDGLAGRVMENLSEVGATGSAAVPLALDHAWATGRLSPGDLVMLLAIETSKWKFAGMILPWTVAA</sequence>
<organism evidence="5 6">
    <name type="scientific">Solirubrobacter ginsenosidimutans</name>
    <dbReference type="NCBI Taxonomy" id="490573"/>
    <lineage>
        <taxon>Bacteria</taxon>
        <taxon>Bacillati</taxon>
        <taxon>Actinomycetota</taxon>
        <taxon>Thermoleophilia</taxon>
        <taxon>Solirubrobacterales</taxon>
        <taxon>Solirubrobacteraceae</taxon>
        <taxon>Solirubrobacter</taxon>
    </lineage>
</organism>
<dbReference type="Pfam" id="PF08541">
    <property type="entry name" value="ACP_syn_III_C"/>
    <property type="match status" value="1"/>
</dbReference>
<protein>
    <recommendedName>
        <fullName evidence="7">3-oxoacyl-ACP synthase III family protein</fullName>
    </recommendedName>
</protein>
<evidence type="ECO:0000259" key="3">
    <source>
        <dbReference type="Pfam" id="PF08541"/>
    </source>
</evidence>
<dbReference type="AlphaFoldDB" id="A0A9X3N7X6"/>
<dbReference type="PANTHER" id="PTHR34069:SF2">
    <property type="entry name" value="BETA-KETOACYL-[ACYL-CARRIER-PROTEIN] SYNTHASE III"/>
    <property type="match status" value="1"/>
</dbReference>
<dbReference type="Gene3D" id="3.40.47.10">
    <property type="match status" value="2"/>
</dbReference>
<feature type="domain" description="Beta-ketoacyl-[acyl-carrier-protein] synthase III C-terminal" evidence="3">
    <location>
        <begin position="258"/>
        <end position="341"/>
    </location>
</feature>
<dbReference type="InterPro" id="IPR013751">
    <property type="entry name" value="ACP_syn_III_N"/>
</dbReference>
<keyword evidence="6" id="KW-1185">Reference proteome</keyword>
<accession>A0A9X3N7X6</accession>
<gene>
    <name evidence="5" type="ORF">OM076_39965</name>
</gene>
<proteinExistence type="predicted"/>
<dbReference type="InterPro" id="IPR013747">
    <property type="entry name" value="ACP_syn_III_C"/>
</dbReference>
<evidence type="ECO:0000313" key="6">
    <source>
        <dbReference type="Proteomes" id="UP001149140"/>
    </source>
</evidence>
<feature type="domain" description="Beta-ketoacyl-[acyl-carrier-protein] synthase III N-terminal" evidence="4">
    <location>
        <begin position="114"/>
        <end position="192"/>
    </location>
</feature>
<dbReference type="GO" id="GO:0044550">
    <property type="term" value="P:secondary metabolite biosynthetic process"/>
    <property type="evidence" value="ECO:0007669"/>
    <property type="project" value="TreeGrafter"/>
</dbReference>
<keyword evidence="2" id="KW-0012">Acyltransferase</keyword>
<dbReference type="Proteomes" id="UP001149140">
    <property type="component" value="Unassembled WGS sequence"/>
</dbReference>
<evidence type="ECO:0000256" key="1">
    <source>
        <dbReference type="ARBA" id="ARBA00022679"/>
    </source>
</evidence>
<dbReference type="PANTHER" id="PTHR34069">
    <property type="entry name" value="3-OXOACYL-[ACYL-CARRIER-PROTEIN] SYNTHASE 3"/>
    <property type="match status" value="1"/>
</dbReference>
<reference evidence="5" key="1">
    <citation type="submission" date="2022-10" db="EMBL/GenBank/DDBJ databases">
        <title>The WGS of Solirubrobacter ginsenosidimutans DSM 21036.</title>
        <authorList>
            <person name="Jiang Z."/>
        </authorList>
    </citation>
    <scope>NUCLEOTIDE SEQUENCE</scope>
    <source>
        <strain evidence="5">DSM 21036</strain>
    </source>
</reference>
<keyword evidence="1" id="KW-0808">Transferase</keyword>
<dbReference type="Pfam" id="PF08545">
    <property type="entry name" value="ACP_syn_III"/>
    <property type="match status" value="1"/>
</dbReference>
<evidence type="ECO:0008006" key="7">
    <source>
        <dbReference type="Google" id="ProtNLM"/>
    </source>
</evidence>
<dbReference type="GO" id="GO:0006633">
    <property type="term" value="P:fatty acid biosynthetic process"/>
    <property type="evidence" value="ECO:0007669"/>
    <property type="project" value="InterPro"/>
</dbReference>
<dbReference type="EMBL" id="JAPDOD010000067">
    <property type="protein sequence ID" value="MDA0166508.1"/>
    <property type="molecule type" value="Genomic_DNA"/>
</dbReference>
<evidence type="ECO:0000313" key="5">
    <source>
        <dbReference type="EMBL" id="MDA0166508.1"/>
    </source>
</evidence>
<evidence type="ECO:0000256" key="2">
    <source>
        <dbReference type="ARBA" id="ARBA00023315"/>
    </source>
</evidence>
<evidence type="ECO:0000259" key="4">
    <source>
        <dbReference type="Pfam" id="PF08545"/>
    </source>
</evidence>
<name>A0A9X3N7X6_9ACTN</name>